<organism evidence="2 3">
    <name type="scientific">Marinilabilia salmonicolor</name>
    <dbReference type="NCBI Taxonomy" id="989"/>
    <lineage>
        <taxon>Bacteria</taxon>
        <taxon>Pseudomonadati</taxon>
        <taxon>Bacteroidota</taxon>
        <taxon>Bacteroidia</taxon>
        <taxon>Marinilabiliales</taxon>
        <taxon>Marinilabiliaceae</taxon>
        <taxon>Marinilabilia</taxon>
    </lineage>
</organism>
<protein>
    <recommendedName>
        <fullName evidence="4">TolB-like protein</fullName>
    </recommendedName>
</protein>
<dbReference type="OrthoDB" id="788168at2"/>
<evidence type="ECO:0008006" key="4">
    <source>
        <dbReference type="Google" id="ProtNLM"/>
    </source>
</evidence>
<dbReference type="STRING" id="1168289.GCA_000259075_02983"/>
<feature type="chain" id="PRO_5030056674" description="TolB-like protein" evidence="1">
    <location>
        <begin position="24"/>
        <end position="400"/>
    </location>
</feature>
<proteinExistence type="predicted"/>
<comment type="caution">
    <text evidence="2">The sequence shown here is derived from an EMBL/GenBank/DDBJ whole genome shotgun (WGS) entry which is preliminary data.</text>
</comment>
<reference evidence="2 3" key="1">
    <citation type="submission" date="2018-07" db="EMBL/GenBank/DDBJ databases">
        <title>Freshwater and sediment microbial communities from various areas in North America, analyzing microbe dynamics in response to fracking.</title>
        <authorList>
            <person name="Lamendella R."/>
        </authorList>
    </citation>
    <scope>NUCLEOTIDE SEQUENCE [LARGE SCALE GENOMIC DNA]</scope>
    <source>
        <strain evidence="2 3">160A</strain>
    </source>
</reference>
<dbReference type="EMBL" id="QPIZ01000004">
    <property type="protein sequence ID" value="RCW38272.1"/>
    <property type="molecule type" value="Genomic_DNA"/>
</dbReference>
<sequence>MKWRLFFGISVLLFLLFSSFGFGQTNHALDDNWEALIKADDNEKDYRFGSFLNFLEQGLLQEDNTFGEGNFPEDWAVVDLLSGSLSACAALVDFEMRPDRLIYCFVDNEKKVAVVNYKEVESETEEIDLIIESESFGDLNSVKIFDDKRKLLDIPDLKSVFILKRIRESRGVNTVFNQADSLRIRMDLLMKNPELFNHDFLDLQGVSTLISSDEQLKLVTWNVEELNGDHHLYGLVAVRVEDRIRVFNLQDKSDEIASPEYAGLSPEKWFGAVYYKVITEKYRGDTFYTLLGYNGNDAFSRLRVVDVITLGSSGRPRFGALIFDDHGRTKRRLIYEYSNKANMMLRFDDRSERIVMDHLAPMEPMYEGDYSYYGPDFSYDVLNWEKGKWVLEKNVELRNR</sequence>
<gene>
    <name evidence="2" type="ORF">DFO77_10429</name>
</gene>
<feature type="signal peptide" evidence="1">
    <location>
        <begin position="1"/>
        <end position="23"/>
    </location>
</feature>
<keyword evidence="1" id="KW-0732">Signal</keyword>
<evidence type="ECO:0000313" key="2">
    <source>
        <dbReference type="EMBL" id="RCW38272.1"/>
    </source>
</evidence>
<evidence type="ECO:0000256" key="1">
    <source>
        <dbReference type="SAM" id="SignalP"/>
    </source>
</evidence>
<dbReference type="AlphaFoldDB" id="A0A2T0XMQ3"/>
<keyword evidence="3" id="KW-1185">Reference proteome</keyword>
<name>A0A2T0XMQ3_9BACT</name>
<dbReference type="Proteomes" id="UP000252733">
    <property type="component" value="Unassembled WGS sequence"/>
</dbReference>
<dbReference type="RefSeq" id="WP_106152724.1">
    <property type="nucleotide sequence ID" value="NZ_PVTS01000006.1"/>
</dbReference>
<accession>A0A2T0XMQ3</accession>
<evidence type="ECO:0000313" key="3">
    <source>
        <dbReference type="Proteomes" id="UP000252733"/>
    </source>
</evidence>